<dbReference type="EMBL" id="SRQM01000185">
    <property type="protein sequence ID" value="KAG6116219.1"/>
    <property type="molecule type" value="Genomic_DNA"/>
</dbReference>
<feature type="region of interest" description="Disordered" evidence="1">
    <location>
        <begin position="49"/>
        <end position="89"/>
    </location>
</feature>
<reference evidence="2 3" key="1">
    <citation type="journal article" date="2020" name="bioRxiv">
        <title>Whole genome comparisons of ergot fungi reveals the divergence and evolution of species within the genus Claviceps are the result of varying mechanisms driving genome evolution and host range expansion.</title>
        <authorList>
            <person name="Wyka S.A."/>
            <person name="Mondo S.J."/>
            <person name="Liu M."/>
            <person name="Dettman J."/>
            <person name="Nalam V."/>
            <person name="Broders K.D."/>
        </authorList>
    </citation>
    <scope>NUCLEOTIDE SEQUENCE [LARGE SCALE GENOMIC DNA]</scope>
    <source>
        <strain evidence="2 3">LM576</strain>
    </source>
</reference>
<evidence type="ECO:0008006" key="4">
    <source>
        <dbReference type="Google" id="ProtNLM"/>
    </source>
</evidence>
<evidence type="ECO:0000313" key="2">
    <source>
        <dbReference type="EMBL" id="KAG6116219.1"/>
    </source>
</evidence>
<protein>
    <recommendedName>
        <fullName evidence="4">BTB domain-containing protein</fullName>
    </recommendedName>
</protein>
<evidence type="ECO:0000313" key="3">
    <source>
        <dbReference type="Proteomes" id="UP000732380"/>
    </source>
</evidence>
<comment type="caution">
    <text evidence="2">The sequence shown here is derived from an EMBL/GenBank/DDBJ whole genome shotgun (WGS) entry which is preliminary data.</text>
</comment>
<organism evidence="2 3">
    <name type="scientific">Claviceps humidiphila</name>
    <dbReference type="NCBI Taxonomy" id="1294629"/>
    <lineage>
        <taxon>Eukaryota</taxon>
        <taxon>Fungi</taxon>
        <taxon>Dikarya</taxon>
        <taxon>Ascomycota</taxon>
        <taxon>Pezizomycotina</taxon>
        <taxon>Sordariomycetes</taxon>
        <taxon>Hypocreomycetidae</taxon>
        <taxon>Hypocreales</taxon>
        <taxon>Clavicipitaceae</taxon>
        <taxon>Claviceps</taxon>
    </lineage>
</organism>
<name>A0A9P7Q1V2_9HYPO</name>
<dbReference type="Proteomes" id="UP000732380">
    <property type="component" value="Unassembled WGS sequence"/>
</dbReference>
<accession>A0A9P7Q1V2</accession>
<evidence type="ECO:0000256" key="1">
    <source>
        <dbReference type="SAM" id="MobiDB-lite"/>
    </source>
</evidence>
<feature type="compositionally biased region" description="Basic and acidic residues" evidence="1">
    <location>
        <begin position="77"/>
        <end position="86"/>
    </location>
</feature>
<dbReference type="AlphaFoldDB" id="A0A9P7Q1V2"/>
<sequence>MKDSQFELDPRGDTILILRNPKTEQLLWEPDDDEAKLKQRSRILRQKLFGSEFMPDDGKTQSAARPISAIQPSVPSDSEKARRENSEGNEVQFRLSSRHLALASPVFQTMLNGSWKESAPSSDQSEGSGKTWAPLQNGPDCPVRYELTATEWDTKIFLLLMNIIHCRNKLVPLSSDLTTLAKMAVLVDYYQCEEVTQLAAGLWIGKLSDNLPTSYGRDCVAWIFVSWVFSLSEIFEKMTKLAIRGSAGGLGTIHLPFPPKLLSTANSAFSLFSKANPVRSCYGTEERACCR</sequence>
<proteinExistence type="predicted"/>
<feature type="compositionally biased region" description="Polar residues" evidence="1">
    <location>
        <begin position="119"/>
        <end position="128"/>
    </location>
</feature>
<dbReference type="Gene3D" id="3.30.710.10">
    <property type="entry name" value="Potassium Channel Kv1.1, Chain A"/>
    <property type="match status" value="1"/>
</dbReference>
<dbReference type="InterPro" id="IPR011333">
    <property type="entry name" value="SKP1/BTB/POZ_sf"/>
</dbReference>
<gene>
    <name evidence="2" type="ORF">E4U13_002025</name>
</gene>
<keyword evidence="3" id="KW-1185">Reference proteome</keyword>
<feature type="region of interest" description="Disordered" evidence="1">
    <location>
        <begin position="114"/>
        <end position="135"/>
    </location>
</feature>